<evidence type="ECO:0000256" key="1">
    <source>
        <dbReference type="SAM" id="SignalP"/>
    </source>
</evidence>
<organism evidence="3 4">
    <name type="scientific">Hermetia illucens</name>
    <name type="common">Black soldier fly</name>
    <dbReference type="NCBI Taxonomy" id="343691"/>
    <lineage>
        <taxon>Eukaryota</taxon>
        <taxon>Metazoa</taxon>
        <taxon>Ecdysozoa</taxon>
        <taxon>Arthropoda</taxon>
        <taxon>Hexapoda</taxon>
        <taxon>Insecta</taxon>
        <taxon>Pterygota</taxon>
        <taxon>Neoptera</taxon>
        <taxon>Endopterygota</taxon>
        <taxon>Diptera</taxon>
        <taxon>Brachycera</taxon>
        <taxon>Stratiomyomorpha</taxon>
        <taxon>Stratiomyidae</taxon>
        <taxon>Hermetiinae</taxon>
        <taxon>Hermetia</taxon>
    </lineage>
</organism>
<feature type="domain" description="Peptidase S1" evidence="2">
    <location>
        <begin position="92"/>
        <end position="321"/>
    </location>
</feature>
<name>A0A7R8UQB7_HERIL</name>
<dbReference type="EMBL" id="LR899011">
    <property type="protein sequence ID" value="CAD7085053.1"/>
    <property type="molecule type" value="Genomic_DNA"/>
</dbReference>
<dbReference type="GO" id="GO:0004252">
    <property type="term" value="F:serine-type endopeptidase activity"/>
    <property type="evidence" value="ECO:0007669"/>
    <property type="project" value="InterPro"/>
</dbReference>
<dbReference type="InterPro" id="IPR001254">
    <property type="entry name" value="Trypsin_dom"/>
</dbReference>
<dbReference type="OMA" id="GLRKWIS"/>
<dbReference type="InterPro" id="IPR001314">
    <property type="entry name" value="Peptidase_S1A"/>
</dbReference>
<dbReference type="InterPro" id="IPR043504">
    <property type="entry name" value="Peptidase_S1_PA_chymotrypsin"/>
</dbReference>
<dbReference type="InParanoid" id="A0A7R8UQB7"/>
<feature type="chain" id="PRO_5031194431" description="Peptidase S1 domain-containing protein" evidence="1">
    <location>
        <begin position="21"/>
        <end position="322"/>
    </location>
</feature>
<dbReference type="PRINTS" id="PR00722">
    <property type="entry name" value="CHYMOTRYPSIN"/>
</dbReference>
<accession>A0A7R8UQB7</accession>
<evidence type="ECO:0000313" key="4">
    <source>
        <dbReference type="Proteomes" id="UP000594454"/>
    </source>
</evidence>
<keyword evidence="4" id="KW-1185">Reference proteome</keyword>
<dbReference type="Proteomes" id="UP000594454">
    <property type="component" value="Chromosome 3"/>
</dbReference>
<dbReference type="SMART" id="SM00020">
    <property type="entry name" value="Tryp_SPc"/>
    <property type="match status" value="1"/>
</dbReference>
<dbReference type="PANTHER" id="PTHR24260:SF136">
    <property type="entry name" value="GH08193P-RELATED"/>
    <property type="match status" value="1"/>
</dbReference>
<dbReference type="OrthoDB" id="7778592at2759"/>
<proteinExistence type="predicted"/>
<dbReference type="PROSITE" id="PS50240">
    <property type="entry name" value="TRYPSIN_DOM"/>
    <property type="match status" value="1"/>
</dbReference>
<gene>
    <name evidence="3" type="ORF">HERILL_LOCUS7919</name>
</gene>
<evidence type="ECO:0000259" key="2">
    <source>
        <dbReference type="PROSITE" id="PS50240"/>
    </source>
</evidence>
<dbReference type="InterPro" id="IPR051333">
    <property type="entry name" value="CLIP_Serine_Protease"/>
</dbReference>
<evidence type="ECO:0000313" key="3">
    <source>
        <dbReference type="EMBL" id="CAD7085053.1"/>
    </source>
</evidence>
<dbReference type="Gene3D" id="2.40.10.10">
    <property type="entry name" value="Trypsin-like serine proteases"/>
    <property type="match status" value="2"/>
</dbReference>
<dbReference type="PANTHER" id="PTHR24260">
    <property type="match status" value="1"/>
</dbReference>
<dbReference type="Pfam" id="PF00089">
    <property type="entry name" value="Trypsin"/>
    <property type="match status" value="1"/>
</dbReference>
<sequence>MKLIFFLIFVFVVLYGEIAAADVNRTRLSKWRRYRSSTTEGPEESLTTDLGSASTLTGFGFDNPKSDRERKIEELLSPRTKCGLLKLNTTVPWIVVIEHHDPLRRDKRKTLSKGVLIGDQHVLTTVSSIHNSHPFWITNSVRLGDPATWITEKSQRGDSNYTRVGIEQVYQHSTKDIAIIKLANKVTFTDYIQPVCLPIDDNYNFREMHYHMCKRVEDTDNNRKFDVRLLSSIPLAPQDCEILFHRKGAEFGASEFCAWDEFGDTCMSDVGGPLMAFFNGKYIVIGLNSYIFTSEEFESGDYPGVYVKVGSFLTWINTILSL</sequence>
<dbReference type="GO" id="GO:0006508">
    <property type="term" value="P:proteolysis"/>
    <property type="evidence" value="ECO:0007669"/>
    <property type="project" value="InterPro"/>
</dbReference>
<reference evidence="3 4" key="1">
    <citation type="submission" date="2020-11" db="EMBL/GenBank/DDBJ databases">
        <authorList>
            <person name="Wallbank WR R."/>
            <person name="Pardo Diaz C."/>
            <person name="Kozak K."/>
            <person name="Martin S."/>
            <person name="Jiggins C."/>
            <person name="Moest M."/>
            <person name="Warren A I."/>
            <person name="Generalovic N T."/>
            <person name="Byers J.R.P. K."/>
            <person name="Montejo-Kovacevich G."/>
            <person name="Yen C E."/>
        </authorList>
    </citation>
    <scope>NUCLEOTIDE SEQUENCE [LARGE SCALE GENOMIC DNA]</scope>
</reference>
<dbReference type="SUPFAM" id="SSF50494">
    <property type="entry name" value="Trypsin-like serine proteases"/>
    <property type="match status" value="1"/>
</dbReference>
<keyword evidence="1" id="KW-0732">Signal</keyword>
<dbReference type="AlphaFoldDB" id="A0A7R8UQB7"/>
<dbReference type="InterPro" id="IPR009003">
    <property type="entry name" value="Peptidase_S1_PA"/>
</dbReference>
<feature type="signal peptide" evidence="1">
    <location>
        <begin position="1"/>
        <end position="20"/>
    </location>
</feature>
<protein>
    <recommendedName>
        <fullName evidence="2">Peptidase S1 domain-containing protein</fullName>
    </recommendedName>
</protein>